<dbReference type="SUPFAM" id="SSF48230">
    <property type="entry name" value="Chondroitin AC/alginate lyase"/>
    <property type="match status" value="1"/>
</dbReference>
<feature type="compositionally biased region" description="Pro residues" evidence="3">
    <location>
        <begin position="470"/>
        <end position="480"/>
    </location>
</feature>
<reference evidence="5 6" key="1">
    <citation type="journal article" date="2019" name="Nat. Ecol. Evol.">
        <title>Megaphylogeny resolves global patterns of mushroom evolution.</title>
        <authorList>
            <person name="Varga T."/>
            <person name="Krizsan K."/>
            <person name="Foldi C."/>
            <person name="Dima B."/>
            <person name="Sanchez-Garcia M."/>
            <person name="Sanchez-Ramirez S."/>
            <person name="Szollosi G.J."/>
            <person name="Szarkandi J.G."/>
            <person name="Papp V."/>
            <person name="Albert L."/>
            <person name="Andreopoulos W."/>
            <person name="Angelini C."/>
            <person name="Antonin V."/>
            <person name="Barry K.W."/>
            <person name="Bougher N.L."/>
            <person name="Buchanan P."/>
            <person name="Buyck B."/>
            <person name="Bense V."/>
            <person name="Catcheside P."/>
            <person name="Chovatia M."/>
            <person name="Cooper J."/>
            <person name="Damon W."/>
            <person name="Desjardin D."/>
            <person name="Finy P."/>
            <person name="Geml J."/>
            <person name="Haridas S."/>
            <person name="Hughes K."/>
            <person name="Justo A."/>
            <person name="Karasinski D."/>
            <person name="Kautmanova I."/>
            <person name="Kiss B."/>
            <person name="Kocsube S."/>
            <person name="Kotiranta H."/>
            <person name="LaButti K.M."/>
            <person name="Lechner B.E."/>
            <person name="Liimatainen K."/>
            <person name="Lipzen A."/>
            <person name="Lukacs Z."/>
            <person name="Mihaltcheva S."/>
            <person name="Morgado L.N."/>
            <person name="Niskanen T."/>
            <person name="Noordeloos M.E."/>
            <person name="Ohm R.A."/>
            <person name="Ortiz-Santana B."/>
            <person name="Ovrebo C."/>
            <person name="Racz N."/>
            <person name="Riley R."/>
            <person name="Savchenko A."/>
            <person name="Shiryaev A."/>
            <person name="Soop K."/>
            <person name="Spirin V."/>
            <person name="Szebenyi C."/>
            <person name="Tomsovsky M."/>
            <person name="Tulloss R.E."/>
            <person name="Uehling J."/>
            <person name="Grigoriev I.V."/>
            <person name="Vagvolgyi C."/>
            <person name="Papp T."/>
            <person name="Martin F.M."/>
            <person name="Miettinen O."/>
            <person name="Hibbett D.S."/>
            <person name="Nagy L.G."/>
        </authorList>
    </citation>
    <scope>NUCLEOTIDE SEQUENCE [LARGE SCALE GENOMIC DNA]</scope>
    <source>
        <strain evidence="5 6">CBS 121175</strain>
    </source>
</reference>
<name>A0A5C3LFB4_COPMA</name>
<dbReference type="InterPro" id="IPR008397">
    <property type="entry name" value="Alginate_lyase_dom"/>
</dbReference>
<dbReference type="GO" id="GO:0042597">
    <property type="term" value="C:periplasmic space"/>
    <property type="evidence" value="ECO:0007669"/>
    <property type="project" value="InterPro"/>
</dbReference>
<dbReference type="Pfam" id="PF05426">
    <property type="entry name" value="Alginate_lyase"/>
    <property type="match status" value="1"/>
</dbReference>
<feature type="region of interest" description="Disordered" evidence="3">
    <location>
        <begin position="454"/>
        <end position="482"/>
    </location>
</feature>
<dbReference type="AlphaFoldDB" id="A0A5C3LFB4"/>
<evidence type="ECO:0000256" key="3">
    <source>
        <dbReference type="SAM" id="MobiDB-lite"/>
    </source>
</evidence>
<keyword evidence="2" id="KW-0456">Lyase</keyword>
<gene>
    <name evidence="5" type="ORF">FA15DRAFT_699030</name>
</gene>
<evidence type="ECO:0000259" key="4">
    <source>
        <dbReference type="Pfam" id="PF05426"/>
    </source>
</evidence>
<dbReference type="Gene3D" id="1.50.10.100">
    <property type="entry name" value="Chondroitin AC/alginate lyase"/>
    <property type="match status" value="1"/>
</dbReference>
<evidence type="ECO:0000313" key="5">
    <source>
        <dbReference type="EMBL" id="TFK30586.1"/>
    </source>
</evidence>
<dbReference type="GO" id="GO:0016829">
    <property type="term" value="F:lyase activity"/>
    <property type="evidence" value="ECO:0007669"/>
    <property type="project" value="UniProtKB-KW"/>
</dbReference>
<evidence type="ECO:0000313" key="6">
    <source>
        <dbReference type="Proteomes" id="UP000307440"/>
    </source>
</evidence>
<evidence type="ECO:0000256" key="2">
    <source>
        <dbReference type="ARBA" id="ARBA00023239"/>
    </source>
</evidence>
<evidence type="ECO:0000256" key="1">
    <source>
        <dbReference type="ARBA" id="ARBA00022729"/>
    </source>
</evidence>
<sequence>MPPTYSKPEDSPDPSDAVEPGDGGIPYEESINFAKRSLEQIHLAHHRRIMKLKQRHDVGIRPLLIERPLGTASELVPILLPSDPLSAVSLPAPLPTQLPVASDLLGGGRTTVSRTATTHAPAQAAAKTTKTTCTPSPTTSMAPSATWTRCSYVGRDGQINPDVRKLNGPGAINAISQYVLYGSISVAANKSSKHARGVVNAIDTFFLSPSTAMNPNMNFGQIVRGPGPEGSSGTFTGILDLRGLGKVVNGLMVLKSLGIPEWTTAKDQSMRSWVSRYTQWLTQSDIGKMSATRPNNHATFYVTQLAAAKLYQGSSEEAKAILTQFFKKQFGDQIAASGEQPFEAIRSRPYHYRCFNLEALIANAKLGDFLGVNFWNTRSKYGATIQTALDYAMACDPQGEEVVDLIPHVAAVAAAYGDPNGKYASFLRKNMVNYQSKPFWFYDQPAAFSERSSSGKLARSLSEGEDGQPDSPPTAPPPKIPFSCPDVFKDATSVEIDNGVFVTCDDLRPLYEAAVPQI</sequence>
<keyword evidence="6" id="KW-1185">Reference proteome</keyword>
<dbReference type="InterPro" id="IPR008929">
    <property type="entry name" value="Chondroitin_lyas"/>
</dbReference>
<dbReference type="EMBL" id="ML210146">
    <property type="protein sequence ID" value="TFK30586.1"/>
    <property type="molecule type" value="Genomic_DNA"/>
</dbReference>
<keyword evidence="1" id="KW-0732">Signal</keyword>
<dbReference type="Proteomes" id="UP000307440">
    <property type="component" value="Unassembled WGS sequence"/>
</dbReference>
<feature type="region of interest" description="Disordered" evidence="3">
    <location>
        <begin position="1"/>
        <end position="25"/>
    </location>
</feature>
<protein>
    <recommendedName>
        <fullName evidence="4">Alginate lyase domain-containing protein</fullName>
    </recommendedName>
</protein>
<proteinExistence type="predicted"/>
<feature type="domain" description="Alginate lyase" evidence="4">
    <location>
        <begin position="117"/>
        <end position="394"/>
    </location>
</feature>
<dbReference type="STRING" id="230819.A0A5C3LFB4"/>
<accession>A0A5C3LFB4</accession>
<organism evidence="5 6">
    <name type="scientific">Coprinopsis marcescibilis</name>
    <name type="common">Agaric fungus</name>
    <name type="synonym">Psathyrella marcescibilis</name>
    <dbReference type="NCBI Taxonomy" id="230819"/>
    <lineage>
        <taxon>Eukaryota</taxon>
        <taxon>Fungi</taxon>
        <taxon>Dikarya</taxon>
        <taxon>Basidiomycota</taxon>
        <taxon>Agaricomycotina</taxon>
        <taxon>Agaricomycetes</taxon>
        <taxon>Agaricomycetidae</taxon>
        <taxon>Agaricales</taxon>
        <taxon>Agaricineae</taxon>
        <taxon>Psathyrellaceae</taxon>
        <taxon>Coprinopsis</taxon>
    </lineage>
</organism>
<dbReference type="OrthoDB" id="63533at2759"/>